<accession>A0A1I0Q523</accession>
<dbReference type="OrthoDB" id="9799367at2"/>
<dbReference type="SUPFAM" id="SSF103247">
    <property type="entry name" value="TT1751-like"/>
    <property type="match status" value="1"/>
</dbReference>
<dbReference type="InterPro" id="IPR005180">
    <property type="entry name" value="DUF302"/>
</dbReference>
<dbReference type="PANTHER" id="PTHR38342:SF2">
    <property type="entry name" value="INNER MEMBRANE OR EXPORTED"/>
    <property type="match status" value="1"/>
</dbReference>
<dbReference type="Pfam" id="PF03625">
    <property type="entry name" value="DUF302"/>
    <property type="match status" value="1"/>
</dbReference>
<evidence type="ECO:0000313" key="4">
    <source>
        <dbReference type="Proteomes" id="UP000199167"/>
    </source>
</evidence>
<evidence type="ECO:0000256" key="1">
    <source>
        <dbReference type="SAM" id="SignalP"/>
    </source>
</evidence>
<evidence type="ECO:0000313" key="3">
    <source>
        <dbReference type="EMBL" id="SEW21878.1"/>
    </source>
</evidence>
<dbReference type="PANTHER" id="PTHR38342">
    <property type="entry name" value="SLR5037 PROTEIN"/>
    <property type="match status" value="1"/>
</dbReference>
<dbReference type="Gene3D" id="3.30.310.70">
    <property type="entry name" value="TT1751-like domain"/>
    <property type="match status" value="1"/>
</dbReference>
<dbReference type="STRING" id="364200.SAMN04488515_1664"/>
<gene>
    <name evidence="3" type="ORF">SAMN04488515_1664</name>
</gene>
<proteinExistence type="predicted"/>
<feature type="signal peptide" evidence="1">
    <location>
        <begin position="1"/>
        <end position="18"/>
    </location>
</feature>
<keyword evidence="4" id="KW-1185">Reference proteome</keyword>
<feature type="domain" description="DUF302" evidence="2">
    <location>
        <begin position="51"/>
        <end position="108"/>
    </location>
</feature>
<evidence type="ECO:0000259" key="2">
    <source>
        <dbReference type="Pfam" id="PF03625"/>
    </source>
</evidence>
<dbReference type="EMBL" id="FOIZ01000001">
    <property type="protein sequence ID" value="SEW21878.1"/>
    <property type="molecule type" value="Genomic_DNA"/>
</dbReference>
<dbReference type="InterPro" id="IPR035923">
    <property type="entry name" value="TT1751-like_sf"/>
</dbReference>
<organism evidence="3 4">
    <name type="scientific">Cognatiyoonia koreensis</name>
    <dbReference type="NCBI Taxonomy" id="364200"/>
    <lineage>
        <taxon>Bacteria</taxon>
        <taxon>Pseudomonadati</taxon>
        <taxon>Pseudomonadota</taxon>
        <taxon>Alphaproteobacteria</taxon>
        <taxon>Rhodobacterales</taxon>
        <taxon>Paracoccaceae</taxon>
        <taxon>Cognatiyoonia</taxon>
    </lineage>
</organism>
<keyword evidence="1" id="KW-0732">Signal</keyword>
<protein>
    <submittedName>
        <fullName evidence="3">Uncharacterized conserved protein, DUF302 family</fullName>
    </submittedName>
</protein>
<dbReference type="RefSeq" id="WP_089992626.1">
    <property type="nucleotide sequence ID" value="NZ_FOIZ01000001.1"/>
</dbReference>
<dbReference type="AlphaFoldDB" id="A0A1I0Q523"/>
<sequence>MKYVLTAALLAFSTPVMAEDMMKPSPMSVSETIDGLVAAVEGAGATVFARVDHTAGAASVDKSIPDAQLLIFGNPALGTLAMEEDLRAGLVLPLRVLAYADADGNTQMRWTPAEDMFAGLDVSDDVIAKVNGALNGLTDKALGAN</sequence>
<reference evidence="3 4" key="1">
    <citation type="submission" date="2016-10" db="EMBL/GenBank/DDBJ databases">
        <authorList>
            <person name="de Groot N.N."/>
        </authorList>
    </citation>
    <scope>NUCLEOTIDE SEQUENCE [LARGE SCALE GENOMIC DNA]</scope>
    <source>
        <strain evidence="3 4">DSM 17925</strain>
    </source>
</reference>
<feature type="chain" id="PRO_5011766873" evidence="1">
    <location>
        <begin position="19"/>
        <end position="145"/>
    </location>
</feature>
<dbReference type="Proteomes" id="UP000199167">
    <property type="component" value="Unassembled WGS sequence"/>
</dbReference>
<dbReference type="CDD" id="cd14797">
    <property type="entry name" value="DUF302"/>
    <property type="match status" value="1"/>
</dbReference>
<name>A0A1I0Q523_9RHOB</name>